<dbReference type="Proteomes" id="UP000029553">
    <property type="component" value="Unassembled WGS sequence"/>
</dbReference>
<proteinExistence type="predicted"/>
<dbReference type="AlphaFoldDB" id="A0A096F9N2"/>
<evidence type="ECO:0000313" key="2">
    <source>
        <dbReference type="Proteomes" id="UP000029553"/>
    </source>
</evidence>
<comment type="caution">
    <text evidence="1">The sequence shown here is derived from an EMBL/GenBank/DDBJ whole genome shotgun (WGS) entry which is preliminary data.</text>
</comment>
<name>A0A096F9N2_COMTE</name>
<protein>
    <submittedName>
        <fullName evidence="1">Uncharacterized protein</fullName>
    </submittedName>
</protein>
<dbReference type="EMBL" id="AWOR01000067">
    <property type="protein sequence ID" value="KGH27026.1"/>
    <property type="molecule type" value="Genomic_DNA"/>
</dbReference>
<reference evidence="1 2" key="1">
    <citation type="submission" date="2013-09" db="EMBL/GenBank/DDBJ databases">
        <title>High correlation between genotypes and phenotypes of environmental bacteria Comamonas testosteroni strains.</title>
        <authorList>
            <person name="Liu L."/>
            <person name="Zhu W."/>
            <person name="Xia X."/>
            <person name="Xu B."/>
            <person name="Luo M."/>
            <person name="Wang G."/>
        </authorList>
    </citation>
    <scope>NUCLEOTIDE SEQUENCE [LARGE SCALE GENOMIC DNA]</scope>
    <source>
        <strain evidence="1 2">JL40</strain>
    </source>
</reference>
<gene>
    <name evidence="1" type="ORF">P353_19755</name>
</gene>
<sequence>MSRSTKSKGEPMFRSRVVALALAACALIGHSVAAVISQPIAAVCRYIRFHVKEACAMASQVAEQKQTKPSILVKAAAFAASLAKRERPVLTASWRMCPSA</sequence>
<accession>A0A096F9N2</accession>
<organism evidence="1 2">
    <name type="scientific">Comamonas testosteroni</name>
    <name type="common">Pseudomonas testosteroni</name>
    <dbReference type="NCBI Taxonomy" id="285"/>
    <lineage>
        <taxon>Bacteria</taxon>
        <taxon>Pseudomonadati</taxon>
        <taxon>Pseudomonadota</taxon>
        <taxon>Betaproteobacteria</taxon>
        <taxon>Burkholderiales</taxon>
        <taxon>Comamonadaceae</taxon>
        <taxon>Comamonas</taxon>
    </lineage>
</organism>
<evidence type="ECO:0000313" key="1">
    <source>
        <dbReference type="EMBL" id="KGH27026.1"/>
    </source>
</evidence>